<feature type="signal peptide" evidence="2">
    <location>
        <begin position="1"/>
        <end position="26"/>
    </location>
</feature>
<feature type="chain" id="PRO_5018088258" description="Nitrous-oxide reductase" evidence="2">
    <location>
        <begin position="27"/>
        <end position="190"/>
    </location>
</feature>
<sequence>MKKWKMAIISLFGMGLLLMGCGKEEAQPVAIQEGVDKCDVCHMMVANDHNATQILLNDGRALKFDDIGCMNEWAHQNGVEHVHTQFVRDYNTDEWLKAEDASFVYDASFSTPMGYGIHSFKDKATAEKFVQEQGKGTLMTYADLSNHGWARNMTQNHGHGDANHAGEGQQHGTQDSNSMHGNTDSQKTHN</sequence>
<organism evidence="3 4">
    <name type="scientific">Brevibacillus invocatus</name>
    <dbReference type="NCBI Taxonomy" id="173959"/>
    <lineage>
        <taxon>Bacteria</taxon>
        <taxon>Bacillati</taxon>
        <taxon>Bacillota</taxon>
        <taxon>Bacilli</taxon>
        <taxon>Bacillales</taxon>
        <taxon>Paenibacillaceae</taxon>
        <taxon>Brevibacillus</taxon>
    </lineage>
</organism>
<dbReference type="PROSITE" id="PS51257">
    <property type="entry name" value="PROKAR_LIPOPROTEIN"/>
    <property type="match status" value="1"/>
</dbReference>
<name>A0A3M8BZK7_9BACL</name>
<dbReference type="OrthoDB" id="9792749at2"/>
<evidence type="ECO:0000256" key="2">
    <source>
        <dbReference type="SAM" id="SignalP"/>
    </source>
</evidence>
<evidence type="ECO:0000256" key="1">
    <source>
        <dbReference type="SAM" id="MobiDB-lite"/>
    </source>
</evidence>
<evidence type="ECO:0000313" key="3">
    <source>
        <dbReference type="EMBL" id="RNB68517.1"/>
    </source>
</evidence>
<dbReference type="InterPro" id="IPR008719">
    <property type="entry name" value="N2O_reductase_NosL"/>
</dbReference>
<evidence type="ECO:0008006" key="5">
    <source>
        <dbReference type="Google" id="ProtNLM"/>
    </source>
</evidence>
<feature type="compositionally biased region" description="Polar residues" evidence="1">
    <location>
        <begin position="170"/>
        <end position="190"/>
    </location>
</feature>
<dbReference type="PANTHER" id="PTHR41247">
    <property type="entry name" value="HTH-TYPE TRANSCRIPTIONAL REPRESSOR YCNK"/>
    <property type="match status" value="1"/>
</dbReference>
<dbReference type="EMBL" id="RHHR01000044">
    <property type="protein sequence ID" value="RNB68517.1"/>
    <property type="molecule type" value="Genomic_DNA"/>
</dbReference>
<comment type="caution">
    <text evidence="3">The sequence shown here is derived from an EMBL/GenBank/DDBJ whole genome shotgun (WGS) entry which is preliminary data.</text>
</comment>
<feature type="region of interest" description="Disordered" evidence="1">
    <location>
        <begin position="150"/>
        <end position="190"/>
    </location>
</feature>
<evidence type="ECO:0000313" key="4">
    <source>
        <dbReference type="Proteomes" id="UP000282028"/>
    </source>
</evidence>
<dbReference type="PANTHER" id="PTHR41247:SF1">
    <property type="entry name" value="HTH-TYPE TRANSCRIPTIONAL REPRESSOR YCNK"/>
    <property type="match status" value="1"/>
</dbReference>
<accession>A0A3M8BZK7</accession>
<proteinExistence type="predicted"/>
<gene>
    <name evidence="3" type="ORF">EDM52_20580</name>
</gene>
<protein>
    <recommendedName>
        <fullName evidence="5">Nitrous-oxide reductase</fullName>
    </recommendedName>
</protein>
<dbReference type="Pfam" id="PF05573">
    <property type="entry name" value="NosL"/>
    <property type="match status" value="1"/>
</dbReference>
<reference evidence="3 4" key="1">
    <citation type="submission" date="2018-10" db="EMBL/GenBank/DDBJ databases">
        <title>Phylogenomics of Brevibacillus.</title>
        <authorList>
            <person name="Dunlap C."/>
        </authorList>
    </citation>
    <scope>NUCLEOTIDE SEQUENCE [LARGE SCALE GENOMIC DNA]</scope>
    <source>
        <strain evidence="3 4">JCM 12215</strain>
    </source>
</reference>
<dbReference type="Proteomes" id="UP000282028">
    <property type="component" value="Unassembled WGS sequence"/>
</dbReference>
<keyword evidence="2" id="KW-0732">Signal</keyword>
<keyword evidence="4" id="KW-1185">Reference proteome</keyword>
<dbReference type="RefSeq" id="WP_122910816.1">
    <property type="nucleotide sequence ID" value="NZ_CBCSBE010000014.1"/>
</dbReference>
<dbReference type="AlphaFoldDB" id="A0A3M8BZK7"/>
<dbReference type="SUPFAM" id="SSF160387">
    <property type="entry name" value="NosL/MerB-like"/>
    <property type="match status" value="1"/>
</dbReference>